<dbReference type="OrthoDB" id="5513180at2"/>
<dbReference type="RefSeq" id="WP_136934139.1">
    <property type="nucleotide sequence ID" value="NZ_SSMQ01000059.1"/>
</dbReference>
<dbReference type="PROSITE" id="PS51257">
    <property type="entry name" value="PROKAR_LIPOPROTEIN"/>
    <property type="match status" value="1"/>
</dbReference>
<feature type="signal peptide" evidence="2">
    <location>
        <begin position="1"/>
        <end position="18"/>
    </location>
</feature>
<evidence type="ECO:0000313" key="3">
    <source>
        <dbReference type="EMBL" id="TKC99214.1"/>
    </source>
</evidence>
<evidence type="ECO:0000256" key="1">
    <source>
        <dbReference type="SAM" id="MobiDB-lite"/>
    </source>
</evidence>
<feature type="compositionally biased region" description="Basic and acidic residues" evidence="1">
    <location>
        <begin position="123"/>
        <end position="155"/>
    </location>
</feature>
<feature type="region of interest" description="Disordered" evidence="1">
    <location>
        <begin position="246"/>
        <end position="271"/>
    </location>
</feature>
<keyword evidence="2" id="KW-0732">Signal</keyword>
<protein>
    <submittedName>
        <fullName evidence="3">Uncharacterized protein</fullName>
    </submittedName>
</protein>
<comment type="caution">
    <text evidence="3">The sequence shown here is derived from an EMBL/GenBank/DDBJ whole genome shotgun (WGS) entry which is preliminary data.</text>
</comment>
<dbReference type="EMBL" id="SSMQ01000059">
    <property type="protein sequence ID" value="TKC99214.1"/>
    <property type="molecule type" value="Genomic_DNA"/>
</dbReference>
<evidence type="ECO:0000256" key="2">
    <source>
        <dbReference type="SAM" id="SignalP"/>
    </source>
</evidence>
<dbReference type="AlphaFoldDB" id="A0A4U1IY86"/>
<proteinExistence type="predicted"/>
<sequence length="271" mass="28499">MNTKVFPLLLAVSLSSLAACSTVRETTPLVYAGNDGRSTVSSIEASIQKRGYKPICSKREYCKFQYNPEVWVHYKTSSDRVVMAVDVVNGKKMAADKRKALTDEASAVGEAIWREASEDALQREKVEAEKEKAEAVARAEAERKEKEEEERKAAEAKASGNGGSSGGGLGGFLGAAADVLGSVKVTTGPGQGNGGGAGSGQSNASAHCCVNGSYYQCPSASAVNKCAGESAACLSRCMSSSDMSCGERCMKEHPPDPSACERRSDKDGECR</sequence>
<gene>
    <name evidence="3" type="ORF">E8A74_38720</name>
</gene>
<dbReference type="Proteomes" id="UP000309215">
    <property type="component" value="Unassembled WGS sequence"/>
</dbReference>
<keyword evidence="4" id="KW-1185">Reference proteome</keyword>
<organism evidence="3 4">
    <name type="scientific">Polyangium fumosum</name>
    <dbReference type="NCBI Taxonomy" id="889272"/>
    <lineage>
        <taxon>Bacteria</taxon>
        <taxon>Pseudomonadati</taxon>
        <taxon>Myxococcota</taxon>
        <taxon>Polyangia</taxon>
        <taxon>Polyangiales</taxon>
        <taxon>Polyangiaceae</taxon>
        <taxon>Polyangium</taxon>
    </lineage>
</organism>
<accession>A0A4U1IY86</accession>
<name>A0A4U1IY86_9BACT</name>
<feature type="chain" id="PRO_5020960746" evidence="2">
    <location>
        <begin position="19"/>
        <end position="271"/>
    </location>
</feature>
<reference evidence="3 4" key="1">
    <citation type="submission" date="2019-04" db="EMBL/GenBank/DDBJ databases">
        <authorList>
            <person name="Li Y."/>
            <person name="Wang J."/>
        </authorList>
    </citation>
    <scope>NUCLEOTIDE SEQUENCE [LARGE SCALE GENOMIC DNA]</scope>
    <source>
        <strain evidence="3 4">DSM 14668</strain>
    </source>
</reference>
<feature type="region of interest" description="Disordered" evidence="1">
    <location>
        <begin position="123"/>
        <end position="165"/>
    </location>
</feature>
<evidence type="ECO:0000313" key="4">
    <source>
        <dbReference type="Proteomes" id="UP000309215"/>
    </source>
</evidence>
<feature type="compositionally biased region" description="Basic and acidic residues" evidence="1">
    <location>
        <begin position="248"/>
        <end position="271"/>
    </location>
</feature>